<keyword evidence="3" id="KW-0548">Nucleotidyltransferase</keyword>
<feature type="region of interest" description="Disordered" evidence="2">
    <location>
        <begin position="358"/>
        <end position="377"/>
    </location>
</feature>
<dbReference type="GO" id="GO:0003964">
    <property type="term" value="F:RNA-directed DNA polymerase activity"/>
    <property type="evidence" value="ECO:0007669"/>
    <property type="project" value="UniProtKB-KW"/>
</dbReference>
<feature type="non-terminal residue" evidence="3">
    <location>
        <position position="1"/>
    </location>
</feature>
<accession>A0A6L2MFF6</accession>
<reference evidence="3" key="1">
    <citation type="journal article" date="2019" name="Sci. Rep.">
        <title>Draft genome of Tanacetum cinerariifolium, the natural source of mosquito coil.</title>
        <authorList>
            <person name="Yamashiro T."/>
            <person name="Shiraishi A."/>
            <person name="Satake H."/>
            <person name="Nakayama K."/>
        </authorList>
    </citation>
    <scope>NUCLEOTIDE SEQUENCE</scope>
</reference>
<feature type="compositionally biased region" description="Basic and acidic residues" evidence="2">
    <location>
        <begin position="223"/>
        <end position="247"/>
    </location>
</feature>
<evidence type="ECO:0000313" key="3">
    <source>
        <dbReference type="EMBL" id="GEU71214.1"/>
    </source>
</evidence>
<evidence type="ECO:0000256" key="1">
    <source>
        <dbReference type="SAM" id="Coils"/>
    </source>
</evidence>
<keyword evidence="3" id="KW-0695">RNA-directed DNA polymerase</keyword>
<comment type="caution">
    <text evidence="3">The sequence shown here is derived from an EMBL/GenBank/DDBJ whole genome shotgun (WGS) entry which is preliminary data.</text>
</comment>
<feature type="coiled-coil region" evidence="1">
    <location>
        <begin position="175"/>
        <end position="216"/>
    </location>
</feature>
<evidence type="ECO:0000256" key="2">
    <source>
        <dbReference type="SAM" id="MobiDB-lite"/>
    </source>
</evidence>
<feature type="region of interest" description="Disordered" evidence="2">
    <location>
        <begin position="824"/>
        <end position="843"/>
    </location>
</feature>
<keyword evidence="1" id="KW-0175">Coiled coil</keyword>
<feature type="compositionally biased region" description="Basic and acidic residues" evidence="2">
    <location>
        <begin position="912"/>
        <end position="925"/>
    </location>
</feature>
<proteinExistence type="predicted"/>
<name>A0A6L2MFF6_TANCI</name>
<feature type="region of interest" description="Disordered" evidence="2">
    <location>
        <begin position="903"/>
        <end position="925"/>
    </location>
</feature>
<protein>
    <submittedName>
        <fullName evidence="3">Reverse transcriptase domain-containing protein</fullName>
    </submittedName>
</protein>
<dbReference type="EMBL" id="BKCJ010006267">
    <property type="protein sequence ID" value="GEU71214.1"/>
    <property type="molecule type" value="Genomic_DNA"/>
</dbReference>
<feature type="region of interest" description="Disordered" evidence="2">
    <location>
        <begin position="223"/>
        <end position="250"/>
    </location>
</feature>
<sequence length="925" mass="103353">TQILTTVDGVLRTLTESSLRRNLKLQDEEGVSSLPDTDLFENLTLMGYNISPNQKFTFQKEAQPSSHIHISLPFIPTVTSVPTIPIPTVIPYETTPIRQYTRRARIAQSSALPPVVDEPASLVKDISQWEACPTDSGFIADQDRATIAKSSTLPHDSAPRVTSPAAEEGSMQQLINELTALCTSLQRQHSELLAKFQAQEVEINRLKERVKILEDKGGVIGDRSGDDAPIKGRSMDDGEATTKRVSNDTEEMETGLTSMDAATILASGVVDVPTSSGSIPTASTPAEGSIPTSSEEVTTASLVFATAIVRRVQQIARDAEIARIHAKEELQSMIDGLDSNNKTVAKYLDEYRINLEQESTKKHKSSQEITEEAKSHEEVTEAKIKEMMQLVPIEEVYVKALQVKHPIIDWEVHTEGQRAYWKITRLGGSSKLSGRIVGNKMHKEFPLPAIKFLLLEQLPTASEVGSHCQKDRTAINVKKKLPVKDGSYANVLISLEDPDHSFQHFVSLMKKAHLFCGISNKCMRTRNSYFPNNSSATISRRRNKRRTPNVVELEVYTIIEMADNRSMEELLQAPTKGYGEVIVIPEINVDHFEIKTNLLQLVQANPYHGFERENPHTHINNFKRISSTLKYRDVPNDSVPHHGFMKLAQIDTFYNGLNDNDQDSLNAAMGGNLLSKTTREALQIIENKSKVFYSRNKPNVSRMNMTSRENASKSDGRIDKLADQILTLVDIFVKKIVTPALGKAVEESCVTCGGRSFLRTGRGLIDIYREEITLWVNDEAVTFNLNQTTRYSSTYDDMSLNRIDVIDVAREEYAQEMLRFSNSSFGGNPTSTSEPIISDSSPSLTSFEGSDLILEEIKANLKDESILPKIHHADCDPEGDICLIEKLLNDDCYPDDTCYPIIQTPKPNNQSYKHEPNNKETTRDE</sequence>
<feature type="region of interest" description="Disordered" evidence="2">
    <location>
        <begin position="274"/>
        <end position="293"/>
    </location>
</feature>
<dbReference type="AlphaFoldDB" id="A0A6L2MFF6"/>
<gene>
    <name evidence="3" type="ORF">Tci_043192</name>
</gene>
<keyword evidence="3" id="KW-0808">Transferase</keyword>
<organism evidence="3">
    <name type="scientific">Tanacetum cinerariifolium</name>
    <name type="common">Dalmatian daisy</name>
    <name type="synonym">Chrysanthemum cinerariifolium</name>
    <dbReference type="NCBI Taxonomy" id="118510"/>
    <lineage>
        <taxon>Eukaryota</taxon>
        <taxon>Viridiplantae</taxon>
        <taxon>Streptophyta</taxon>
        <taxon>Embryophyta</taxon>
        <taxon>Tracheophyta</taxon>
        <taxon>Spermatophyta</taxon>
        <taxon>Magnoliopsida</taxon>
        <taxon>eudicotyledons</taxon>
        <taxon>Gunneridae</taxon>
        <taxon>Pentapetalae</taxon>
        <taxon>asterids</taxon>
        <taxon>campanulids</taxon>
        <taxon>Asterales</taxon>
        <taxon>Asteraceae</taxon>
        <taxon>Asteroideae</taxon>
        <taxon>Anthemideae</taxon>
        <taxon>Anthemidinae</taxon>
        <taxon>Tanacetum</taxon>
    </lineage>
</organism>